<accession>A0A6D0HIW4</accession>
<evidence type="ECO:0000313" key="1">
    <source>
        <dbReference type="EMBL" id="KAE9728247.1"/>
    </source>
</evidence>
<dbReference type="Proteomes" id="UP000437875">
    <property type="component" value="Unassembled WGS sequence"/>
</dbReference>
<organism evidence="1 2">
    <name type="scientific">Escherichia coli</name>
    <dbReference type="NCBI Taxonomy" id="562"/>
    <lineage>
        <taxon>Bacteria</taxon>
        <taxon>Pseudomonadati</taxon>
        <taxon>Pseudomonadota</taxon>
        <taxon>Gammaproteobacteria</taxon>
        <taxon>Enterobacterales</taxon>
        <taxon>Enterobacteriaceae</taxon>
        <taxon>Escherichia</taxon>
    </lineage>
</organism>
<proteinExistence type="predicted"/>
<reference evidence="1 2" key="1">
    <citation type="submission" date="2019-10" db="EMBL/GenBank/DDBJ databases">
        <title>Antimicrobial-resistant enteric bacteria are widely distributed amongst people, animals and the environment in northern Tanzania.</title>
        <authorList>
            <person name="Subbiah M."/>
            <person name="Call D.R."/>
        </authorList>
    </citation>
    <scope>NUCLEOTIDE SEQUENCE [LARGE SCALE GENOMIC DNA]</scope>
    <source>
        <strain evidence="1 2">TzEc067</strain>
    </source>
</reference>
<dbReference type="AlphaFoldDB" id="A0A6D0HIW4"/>
<protein>
    <submittedName>
        <fullName evidence="1">Uncharacterized protein</fullName>
    </submittedName>
</protein>
<sequence length="253" mass="28957">MEYDFSVHPAYIDDFNEELDGYNGQYYSFTSPLDEGTFFSIPADKNILGNYSPIVDEDEGLCVGYMHKDMSTLYNIYDYNGNFVNRFEPPLETPWLDPLDLIFLGPVLIKGLRFGPKIFKLISRGEIVARGSSFIAEHWVGILRGRLKWGLSSDALKFSAAASLHMGEAGRYVPVAILERAIRYGRRLPDFVGKSGKILQRYEIEILRSRAIKKEIDSGNGMKNVIEIYENHKYTLEVVVDESTWTIVHFLYK</sequence>
<name>A0A6D0HIW4_ECOLX</name>
<dbReference type="RefSeq" id="WP_157702303.1">
    <property type="nucleotide sequence ID" value="NZ_WSGM01000021.1"/>
</dbReference>
<evidence type="ECO:0000313" key="2">
    <source>
        <dbReference type="Proteomes" id="UP000437875"/>
    </source>
</evidence>
<comment type="caution">
    <text evidence="1">The sequence shown here is derived from an EMBL/GenBank/DDBJ whole genome shotgun (WGS) entry which is preliminary data.</text>
</comment>
<gene>
    <name evidence="1" type="ORF">GP711_23120</name>
</gene>
<dbReference type="EMBL" id="WSGM01000021">
    <property type="protein sequence ID" value="KAE9728247.1"/>
    <property type="molecule type" value="Genomic_DNA"/>
</dbReference>